<sequence length="111" mass="12825">METKREKDRWNRGEEEEEVWFGKPLGRLQNPARGCEDRLRPGEVHRLGHVWTRPTPLCLRVVQKHHLRDRLNRATPGTPPSANEATRHQMTSQGEKGNSALPRHVSMETGF</sequence>
<name>A0ACC2GPR2_DALPE</name>
<evidence type="ECO:0000313" key="2">
    <source>
        <dbReference type="Proteomes" id="UP001157502"/>
    </source>
</evidence>
<comment type="caution">
    <text evidence="1">The sequence shown here is derived from an EMBL/GenBank/DDBJ whole genome shotgun (WGS) entry which is preliminary data.</text>
</comment>
<reference evidence="1" key="1">
    <citation type="submission" date="2021-05" db="EMBL/GenBank/DDBJ databases">
        <authorList>
            <person name="Pan Q."/>
            <person name="Jouanno E."/>
            <person name="Zahm M."/>
            <person name="Klopp C."/>
            <person name="Cabau C."/>
            <person name="Louis A."/>
            <person name="Berthelot C."/>
            <person name="Parey E."/>
            <person name="Roest Crollius H."/>
            <person name="Montfort J."/>
            <person name="Robinson-Rechavi M."/>
            <person name="Bouchez O."/>
            <person name="Lampietro C."/>
            <person name="Lopez Roques C."/>
            <person name="Donnadieu C."/>
            <person name="Postlethwait J."/>
            <person name="Bobe J."/>
            <person name="Dillon D."/>
            <person name="Chandos A."/>
            <person name="von Hippel F."/>
            <person name="Guiguen Y."/>
        </authorList>
    </citation>
    <scope>NUCLEOTIDE SEQUENCE</scope>
    <source>
        <strain evidence="1">YG-Jan2019</strain>
    </source>
</reference>
<gene>
    <name evidence="1" type="ORF">DPEC_G00119990</name>
</gene>
<dbReference type="EMBL" id="CM055737">
    <property type="protein sequence ID" value="KAJ8005636.1"/>
    <property type="molecule type" value="Genomic_DNA"/>
</dbReference>
<keyword evidence="2" id="KW-1185">Reference proteome</keyword>
<organism evidence="1 2">
    <name type="scientific">Dallia pectoralis</name>
    <name type="common">Alaska blackfish</name>
    <dbReference type="NCBI Taxonomy" id="75939"/>
    <lineage>
        <taxon>Eukaryota</taxon>
        <taxon>Metazoa</taxon>
        <taxon>Chordata</taxon>
        <taxon>Craniata</taxon>
        <taxon>Vertebrata</taxon>
        <taxon>Euteleostomi</taxon>
        <taxon>Actinopterygii</taxon>
        <taxon>Neopterygii</taxon>
        <taxon>Teleostei</taxon>
        <taxon>Protacanthopterygii</taxon>
        <taxon>Esociformes</taxon>
        <taxon>Umbridae</taxon>
        <taxon>Dallia</taxon>
    </lineage>
</organism>
<protein>
    <submittedName>
        <fullName evidence="1">Uncharacterized protein</fullName>
    </submittedName>
</protein>
<proteinExistence type="predicted"/>
<evidence type="ECO:0000313" key="1">
    <source>
        <dbReference type="EMBL" id="KAJ8005636.1"/>
    </source>
</evidence>
<dbReference type="Proteomes" id="UP001157502">
    <property type="component" value="Chromosome 10"/>
</dbReference>
<accession>A0ACC2GPR2</accession>